<name>A0ABN9GIP9_9NEOB</name>
<organism evidence="1 2">
    <name type="scientific">Staurois parvus</name>
    <dbReference type="NCBI Taxonomy" id="386267"/>
    <lineage>
        <taxon>Eukaryota</taxon>
        <taxon>Metazoa</taxon>
        <taxon>Chordata</taxon>
        <taxon>Craniata</taxon>
        <taxon>Vertebrata</taxon>
        <taxon>Euteleostomi</taxon>
        <taxon>Amphibia</taxon>
        <taxon>Batrachia</taxon>
        <taxon>Anura</taxon>
        <taxon>Neobatrachia</taxon>
        <taxon>Ranoidea</taxon>
        <taxon>Ranidae</taxon>
        <taxon>Staurois</taxon>
    </lineage>
</organism>
<sequence length="167" mass="19510">FLDDIRNFHRQLSEYDDPSLRRIYEYYRDDLIYILENVNPHAVLAEIKSQNVLNTDKYLSMEKDPSSFSHTLLQDIRDLGREAVIGLWECLCALQEDHPHPNLLAVLDEITQRGDHLVDQILLDELGHSLTLELTDIHKAHKHQLMEMTETLMEHRPPGTTLEPQSF</sequence>
<evidence type="ECO:0000313" key="1">
    <source>
        <dbReference type="EMBL" id="CAI9608779.1"/>
    </source>
</evidence>
<feature type="non-terminal residue" evidence="1">
    <location>
        <position position="167"/>
    </location>
</feature>
<reference evidence="1" key="1">
    <citation type="submission" date="2023-05" db="EMBL/GenBank/DDBJ databases">
        <authorList>
            <person name="Stuckert A."/>
        </authorList>
    </citation>
    <scope>NUCLEOTIDE SEQUENCE</scope>
</reference>
<comment type="caution">
    <text evidence="1">The sequence shown here is derived from an EMBL/GenBank/DDBJ whole genome shotgun (WGS) entry which is preliminary data.</text>
</comment>
<gene>
    <name evidence="1" type="ORF">SPARVUS_LOCUS14149656</name>
</gene>
<keyword evidence="2" id="KW-1185">Reference proteome</keyword>
<evidence type="ECO:0000313" key="2">
    <source>
        <dbReference type="Proteomes" id="UP001162483"/>
    </source>
</evidence>
<dbReference type="EMBL" id="CATNWA010018671">
    <property type="protein sequence ID" value="CAI9608779.1"/>
    <property type="molecule type" value="Genomic_DNA"/>
</dbReference>
<feature type="non-terminal residue" evidence="1">
    <location>
        <position position="1"/>
    </location>
</feature>
<dbReference type="Proteomes" id="UP001162483">
    <property type="component" value="Unassembled WGS sequence"/>
</dbReference>
<accession>A0ABN9GIP9</accession>
<protein>
    <submittedName>
        <fullName evidence="1">Uncharacterized protein</fullName>
    </submittedName>
</protein>
<proteinExistence type="predicted"/>